<name>A0A938B1T0_UNCTE</name>
<sequence length="209" mass="23220">MAYGDFTLYDLTQRWHIATEEDMHLFTHIDSIAISAHLAETLQENLPLALAIHSEKARSEMIIAPLLIEFRKLTGHRISLFSGLEFTVDAQQGLNGFCDFIISYAREQLFISFPIILIVEAKNENIKGGIPQCIAAMIAARLFNEQHGKTLPVLYGAVTTGESWKFLRLEATTVSIDVDTYYAVQPGKILGILLSMLPALPEEAGRAAE</sequence>
<evidence type="ECO:0000313" key="2">
    <source>
        <dbReference type="Proteomes" id="UP000712673"/>
    </source>
</evidence>
<organism evidence="1 2">
    <name type="scientific">Tectimicrobiota bacterium</name>
    <dbReference type="NCBI Taxonomy" id="2528274"/>
    <lineage>
        <taxon>Bacteria</taxon>
        <taxon>Pseudomonadati</taxon>
        <taxon>Nitrospinota/Tectimicrobiota group</taxon>
        <taxon>Candidatus Tectimicrobiota</taxon>
    </lineage>
</organism>
<comment type="caution">
    <text evidence="1">The sequence shown here is derived from an EMBL/GenBank/DDBJ whole genome shotgun (WGS) entry which is preliminary data.</text>
</comment>
<dbReference type="Proteomes" id="UP000712673">
    <property type="component" value="Unassembled WGS sequence"/>
</dbReference>
<gene>
    <name evidence="1" type="ORF">FJZ47_16050</name>
</gene>
<dbReference type="EMBL" id="VGLS01000535">
    <property type="protein sequence ID" value="MBM3225297.1"/>
    <property type="molecule type" value="Genomic_DNA"/>
</dbReference>
<evidence type="ECO:0000313" key="1">
    <source>
        <dbReference type="EMBL" id="MBM3225297.1"/>
    </source>
</evidence>
<evidence type="ECO:0008006" key="3">
    <source>
        <dbReference type="Google" id="ProtNLM"/>
    </source>
</evidence>
<dbReference type="AlphaFoldDB" id="A0A938B1T0"/>
<reference evidence="1" key="1">
    <citation type="submission" date="2019-03" db="EMBL/GenBank/DDBJ databases">
        <title>Lake Tanganyika Metagenome-Assembled Genomes (MAGs).</title>
        <authorList>
            <person name="Tran P."/>
        </authorList>
    </citation>
    <scope>NUCLEOTIDE SEQUENCE</scope>
    <source>
        <strain evidence="1">K_DeepCast_65m_m2_066</strain>
    </source>
</reference>
<proteinExistence type="predicted"/>
<accession>A0A938B1T0</accession>
<protein>
    <recommendedName>
        <fullName evidence="3">Type I restriction enzyme R protein N-terminal domain-containing protein</fullName>
    </recommendedName>
</protein>